<keyword evidence="5 8" id="KW-0560">Oxidoreductase</keyword>
<protein>
    <recommendedName>
        <fullName evidence="3 8">Glutamyl-tRNA reductase</fullName>
        <shortName evidence="8">GluTR</shortName>
        <ecNumber evidence="3 8">1.2.1.70</ecNumber>
    </recommendedName>
</protein>
<organism evidence="13 14">
    <name type="scientific">Xenorhabdus lircayensis</name>
    <dbReference type="NCBI Taxonomy" id="2763499"/>
    <lineage>
        <taxon>Bacteria</taxon>
        <taxon>Pseudomonadati</taxon>
        <taxon>Pseudomonadota</taxon>
        <taxon>Gammaproteobacteria</taxon>
        <taxon>Enterobacterales</taxon>
        <taxon>Morganellaceae</taxon>
        <taxon>Xenorhabdus</taxon>
    </lineage>
</organism>
<evidence type="ECO:0000256" key="4">
    <source>
        <dbReference type="ARBA" id="ARBA00022857"/>
    </source>
</evidence>
<dbReference type="Proteomes" id="UP000696184">
    <property type="component" value="Unassembled WGS sequence"/>
</dbReference>
<keyword evidence="4 8" id="KW-0521">NADP</keyword>
<dbReference type="GO" id="GO:0008883">
    <property type="term" value="F:glutamyl-tRNA reductase activity"/>
    <property type="evidence" value="ECO:0007669"/>
    <property type="project" value="UniProtKB-EC"/>
</dbReference>
<keyword evidence="14" id="KW-1185">Reference proteome</keyword>
<dbReference type="SUPFAM" id="SSF51735">
    <property type="entry name" value="NAD(P)-binding Rossmann-fold domains"/>
    <property type="match status" value="1"/>
</dbReference>
<evidence type="ECO:0000256" key="9">
    <source>
        <dbReference type="RuleBase" id="RU000584"/>
    </source>
</evidence>
<dbReference type="InterPro" id="IPR000343">
    <property type="entry name" value="4pyrrol_synth_GluRdtase"/>
</dbReference>
<feature type="domain" description="Tetrapyrrole biosynthesis glutamyl-tRNA reductase dimerisation" evidence="10">
    <location>
        <begin position="321"/>
        <end position="416"/>
    </location>
</feature>
<comment type="similarity">
    <text evidence="2 8 9">Belongs to the glutamyl-tRNA reductase family.</text>
</comment>
<dbReference type="Gene3D" id="3.40.50.720">
    <property type="entry name" value="NAD(P)-binding Rossmann-like Domain"/>
    <property type="match status" value="1"/>
</dbReference>
<comment type="miscellaneous">
    <text evidence="8">During catalysis, the active site Cys acts as a nucleophile attacking the alpha-carbonyl group of tRNA-bound glutamate with the formation of a thioester intermediate between enzyme and glutamate, and the concomitant release of tRNA(Glu). The thioester intermediate is finally reduced by direct hydride transfer from NADPH, to form the product GSA.</text>
</comment>
<dbReference type="PROSITE" id="PS00747">
    <property type="entry name" value="GLUTR"/>
    <property type="match status" value="1"/>
</dbReference>
<name>A0ABS0U341_9GAMM</name>
<evidence type="ECO:0000259" key="10">
    <source>
        <dbReference type="Pfam" id="PF00745"/>
    </source>
</evidence>
<dbReference type="InterPro" id="IPR006151">
    <property type="entry name" value="Shikm_DH/Glu-tRNA_Rdtase"/>
</dbReference>
<dbReference type="InterPro" id="IPR036343">
    <property type="entry name" value="GluRdtase_N_sf"/>
</dbReference>
<dbReference type="InterPro" id="IPR036453">
    <property type="entry name" value="GluRdtase_dimer_dom_sf"/>
</dbReference>
<dbReference type="InterPro" id="IPR036291">
    <property type="entry name" value="NAD(P)-bd_dom_sf"/>
</dbReference>
<dbReference type="CDD" id="cd05213">
    <property type="entry name" value="NAD_bind_Glutamyl_tRNA_reduct"/>
    <property type="match status" value="1"/>
</dbReference>
<evidence type="ECO:0000256" key="7">
    <source>
        <dbReference type="ARBA" id="ARBA00047464"/>
    </source>
</evidence>
<dbReference type="InterPro" id="IPR018214">
    <property type="entry name" value="GluRdtase_CS"/>
</dbReference>
<feature type="binding site" evidence="8">
    <location>
        <begin position="189"/>
        <end position="194"/>
    </location>
    <ligand>
        <name>NADP(+)</name>
        <dbReference type="ChEBI" id="CHEBI:58349"/>
    </ligand>
</feature>
<evidence type="ECO:0000256" key="5">
    <source>
        <dbReference type="ARBA" id="ARBA00023002"/>
    </source>
</evidence>
<comment type="caution">
    <text evidence="13">The sequence shown here is derived from an EMBL/GenBank/DDBJ whole genome shotgun (WGS) entry which is preliminary data.</text>
</comment>
<feature type="binding site" evidence="8">
    <location>
        <begin position="114"/>
        <end position="116"/>
    </location>
    <ligand>
        <name>substrate</name>
    </ligand>
</feature>
<comment type="subunit">
    <text evidence="8">Homodimer.</text>
</comment>
<dbReference type="EMBL" id="JACOII010000024">
    <property type="protein sequence ID" value="MBI6548277.1"/>
    <property type="molecule type" value="Genomic_DNA"/>
</dbReference>
<dbReference type="Pfam" id="PF05201">
    <property type="entry name" value="GlutR_N"/>
    <property type="match status" value="1"/>
</dbReference>
<evidence type="ECO:0000313" key="14">
    <source>
        <dbReference type="Proteomes" id="UP000696184"/>
    </source>
</evidence>
<keyword evidence="6 8" id="KW-0627">Porphyrin biosynthesis</keyword>
<dbReference type="EC" id="1.2.1.70" evidence="3 8"/>
<comment type="catalytic activity">
    <reaction evidence="7 8 9">
        <text>(S)-4-amino-5-oxopentanoate + tRNA(Glu) + NADP(+) = L-glutamyl-tRNA(Glu) + NADPH + H(+)</text>
        <dbReference type="Rhea" id="RHEA:12344"/>
        <dbReference type="Rhea" id="RHEA-COMP:9663"/>
        <dbReference type="Rhea" id="RHEA-COMP:9680"/>
        <dbReference type="ChEBI" id="CHEBI:15378"/>
        <dbReference type="ChEBI" id="CHEBI:57501"/>
        <dbReference type="ChEBI" id="CHEBI:57783"/>
        <dbReference type="ChEBI" id="CHEBI:58349"/>
        <dbReference type="ChEBI" id="CHEBI:78442"/>
        <dbReference type="ChEBI" id="CHEBI:78520"/>
        <dbReference type="EC" id="1.2.1.70"/>
    </reaction>
</comment>
<comment type="function">
    <text evidence="8">Catalyzes the NADPH-dependent reduction of glutamyl-tRNA(Glu) to glutamate 1-semialdehyde (GSA).</text>
</comment>
<dbReference type="SUPFAM" id="SSF69075">
    <property type="entry name" value="Glutamyl tRNA-reductase dimerization domain"/>
    <property type="match status" value="1"/>
</dbReference>
<gene>
    <name evidence="8 13" type="primary">hemA</name>
    <name evidence="13" type="ORF">H8A87_05940</name>
</gene>
<dbReference type="PANTHER" id="PTHR43013:SF1">
    <property type="entry name" value="GLUTAMYL-TRNA REDUCTASE"/>
    <property type="match status" value="1"/>
</dbReference>
<dbReference type="InterPro" id="IPR015895">
    <property type="entry name" value="4pyrrol_synth_GluRdtase_N"/>
</dbReference>
<dbReference type="RefSeq" id="WP_198689068.1">
    <property type="nucleotide sequence ID" value="NZ_CAWPUD010000021.1"/>
</dbReference>
<evidence type="ECO:0000256" key="2">
    <source>
        <dbReference type="ARBA" id="ARBA00005916"/>
    </source>
</evidence>
<feature type="binding site" evidence="8">
    <location>
        <position position="120"/>
    </location>
    <ligand>
        <name>substrate</name>
    </ligand>
</feature>
<feature type="active site" description="Nucleophile" evidence="8">
    <location>
        <position position="50"/>
    </location>
</feature>
<dbReference type="PANTHER" id="PTHR43013">
    <property type="entry name" value="GLUTAMYL-TRNA REDUCTASE"/>
    <property type="match status" value="1"/>
</dbReference>
<dbReference type="HAMAP" id="MF_00087">
    <property type="entry name" value="Glu_tRNA_reductase"/>
    <property type="match status" value="1"/>
</dbReference>
<evidence type="ECO:0000313" key="13">
    <source>
        <dbReference type="EMBL" id="MBI6548277.1"/>
    </source>
</evidence>
<dbReference type="SUPFAM" id="SSF69742">
    <property type="entry name" value="Glutamyl tRNA-reductase catalytic, N-terminal domain"/>
    <property type="match status" value="1"/>
</dbReference>
<accession>A0ABS0U341</accession>
<proteinExistence type="inferred from homology"/>
<feature type="site" description="Important for activity" evidence="8">
    <location>
        <position position="99"/>
    </location>
</feature>
<dbReference type="PIRSF" id="PIRSF000445">
    <property type="entry name" value="4pyrrol_synth_GluRdtase"/>
    <property type="match status" value="1"/>
</dbReference>
<evidence type="ECO:0000256" key="6">
    <source>
        <dbReference type="ARBA" id="ARBA00023244"/>
    </source>
</evidence>
<comment type="domain">
    <text evidence="8">Possesses an unusual extended V-shaped dimeric structure with each monomer consisting of three distinct domains arranged along a curved 'spinal' alpha-helix. The N-terminal catalytic domain specifically recognizes the glutamate moiety of the substrate. The second domain is the NADPH-binding domain, and the third C-terminal domain is responsible for dimerization.</text>
</comment>
<feature type="domain" description="Quinate/shikimate 5-dehydrogenase/glutamyl-tRNA reductase" evidence="11">
    <location>
        <begin position="172"/>
        <end position="306"/>
    </location>
</feature>
<evidence type="ECO:0000256" key="3">
    <source>
        <dbReference type="ARBA" id="ARBA00012970"/>
    </source>
</evidence>
<evidence type="ECO:0000259" key="12">
    <source>
        <dbReference type="Pfam" id="PF05201"/>
    </source>
</evidence>
<dbReference type="Pfam" id="PF00745">
    <property type="entry name" value="GlutR_dimer"/>
    <property type="match status" value="1"/>
</dbReference>
<feature type="binding site" evidence="8">
    <location>
        <begin position="49"/>
        <end position="52"/>
    </location>
    <ligand>
        <name>substrate</name>
    </ligand>
</feature>
<dbReference type="Gene3D" id="3.30.460.30">
    <property type="entry name" value="Glutamyl-tRNA reductase, N-terminal domain"/>
    <property type="match status" value="1"/>
</dbReference>
<dbReference type="InterPro" id="IPR015896">
    <property type="entry name" value="4pyrrol_synth_GluRdtase_dimer"/>
</dbReference>
<comment type="pathway">
    <text evidence="1 8 9">Porphyrin-containing compound metabolism; protoporphyrin-IX biosynthesis; 5-aminolevulinate from L-glutamyl-tRNA(Glu): step 1/2.</text>
</comment>
<evidence type="ECO:0000256" key="8">
    <source>
        <dbReference type="HAMAP-Rule" id="MF_00087"/>
    </source>
</evidence>
<dbReference type="Pfam" id="PF01488">
    <property type="entry name" value="Shikimate_DH"/>
    <property type="match status" value="1"/>
</dbReference>
<feature type="binding site" evidence="8">
    <location>
        <position position="109"/>
    </location>
    <ligand>
        <name>substrate</name>
    </ligand>
</feature>
<reference evidence="13 14" key="1">
    <citation type="submission" date="2020-08" db="EMBL/GenBank/DDBJ databases">
        <title>Description of Xenorhabdus lircayensis sp. nov., the symbiotic bacterium associated with the entomopathogenic nematode Steirnernema unicornum.</title>
        <authorList>
            <person name="Castaneda-Alvarez C."/>
            <person name="Prodan S."/>
            <person name="Zamorano A."/>
            <person name="San-Blas E."/>
            <person name="Aballay E."/>
        </authorList>
    </citation>
    <scope>NUCLEOTIDE SEQUENCE [LARGE SCALE GENOMIC DNA]</scope>
    <source>
        <strain evidence="13 14">VLS</strain>
    </source>
</reference>
<sequence length="420" mass="46805">MTLLALGINHKTAPVSLRERVAFSPDTIGLALDNLLQQPLVRGGVVLSTCNRTELYLSVEQQDNFKEQLINWLCGYHQLNPDDLEESLYWHLDNEAVSHLMRVASGLDSLVLGEPQILGQVKKAFAESQNYQSLSGELERLFQKSFSVAKRVRTETEIGANAVSVAFAACTLARQIFESLSQLSILLVGAGETIELVARHLKEHGVRQMMIANRTRDRAQKLASEVNAEVISLPDIDTRLAEADIVISSTASPLPIIGKGMVERALKLRRNQPMLLIDIAVPRDIEPDVEKLSDVYLYSVDDLQAIIQKNLAQRKAAAVVAENIVQQESIHFMDWLRSQGAVNTIREYREQAEKIRAEMTAKALMSIRQGADAEQIINQLTHQLTNRLIHTPTKSLQQAASDGDLERLNLLRDSLGLDHN</sequence>
<evidence type="ECO:0000259" key="11">
    <source>
        <dbReference type="Pfam" id="PF01488"/>
    </source>
</evidence>
<dbReference type="NCBIfam" id="TIGR01035">
    <property type="entry name" value="hemA"/>
    <property type="match status" value="1"/>
</dbReference>
<evidence type="ECO:0000256" key="1">
    <source>
        <dbReference type="ARBA" id="ARBA00005059"/>
    </source>
</evidence>
<feature type="domain" description="Glutamyl-tRNA reductase N-terminal" evidence="12">
    <location>
        <begin position="6"/>
        <end position="156"/>
    </location>
</feature>